<keyword evidence="2" id="KW-0812">Transmembrane</keyword>
<dbReference type="Gene3D" id="1.25.40.10">
    <property type="entry name" value="Tetratricopeptide repeat domain"/>
    <property type="match status" value="1"/>
</dbReference>
<keyword evidence="2" id="KW-1133">Transmembrane helix</keyword>
<keyword evidence="2" id="KW-0472">Membrane</keyword>
<dbReference type="Proteomes" id="UP001370348">
    <property type="component" value="Chromosome"/>
</dbReference>
<keyword evidence="5" id="KW-1185">Reference proteome</keyword>
<protein>
    <submittedName>
        <fullName evidence="4">FecR domain-containing protein</fullName>
    </submittedName>
</protein>
<feature type="region of interest" description="Disordered" evidence="1">
    <location>
        <begin position="247"/>
        <end position="309"/>
    </location>
</feature>
<dbReference type="InterPro" id="IPR012373">
    <property type="entry name" value="Ferrdict_sens_TM"/>
</dbReference>
<gene>
    <name evidence="4" type="ORF">LZC94_20155</name>
</gene>
<evidence type="ECO:0000259" key="3">
    <source>
        <dbReference type="Pfam" id="PF04773"/>
    </source>
</evidence>
<proteinExistence type="predicted"/>
<dbReference type="PANTHER" id="PTHR30273">
    <property type="entry name" value="PERIPLASMIC SIGNAL SENSOR AND SIGMA FACTOR ACTIVATOR FECR-RELATED"/>
    <property type="match status" value="1"/>
</dbReference>
<evidence type="ECO:0000256" key="1">
    <source>
        <dbReference type="SAM" id="MobiDB-lite"/>
    </source>
</evidence>
<name>A0ABZ2MAI5_9BACT</name>
<dbReference type="PANTHER" id="PTHR30273:SF2">
    <property type="entry name" value="PROTEIN FECR"/>
    <property type="match status" value="1"/>
</dbReference>
<feature type="transmembrane region" description="Helical" evidence="2">
    <location>
        <begin position="86"/>
        <end position="107"/>
    </location>
</feature>
<evidence type="ECO:0000313" key="5">
    <source>
        <dbReference type="Proteomes" id="UP001370348"/>
    </source>
</evidence>
<organism evidence="4 5">
    <name type="scientific">Pendulispora albinea</name>
    <dbReference type="NCBI Taxonomy" id="2741071"/>
    <lineage>
        <taxon>Bacteria</taxon>
        <taxon>Pseudomonadati</taxon>
        <taxon>Myxococcota</taxon>
        <taxon>Myxococcia</taxon>
        <taxon>Myxococcales</taxon>
        <taxon>Sorangiineae</taxon>
        <taxon>Pendulisporaceae</taxon>
        <taxon>Pendulispora</taxon>
    </lineage>
</organism>
<dbReference type="EMBL" id="CP089984">
    <property type="protein sequence ID" value="WXB19527.1"/>
    <property type="molecule type" value="Genomic_DNA"/>
</dbReference>
<feature type="region of interest" description="Disordered" evidence="1">
    <location>
        <begin position="1"/>
        <end position="25"/>
    </location>
</feature>
<evidence type="ECO:0000313" key="4">
    <source>
        <dbReference type="EMBL" id="WXB19527.1"/>
    </source>
</evidence>
<dbReference type="Gene3D" id="2.60.120.1440">
    <property type="match status" value="1"/>
</dbReference>
<dbReference type="RefSeq" id="WP_394829143.1">
    <property type="nucleotide sequence ID" value="NZ_CP089984.1"/>
</dbReference>
<accession>A0ABZ2MAI5</accession>
<sequence>MPPDHRPPQRASRGSGKRLQSSSSIHVDVEPLNDARWAKIEGALFDQLERDEHAAREVHDESEHDERVATSHIVEGPAYAWWRTGAYFVVAGAVAAAIGAIVSRAVWHPEPPPAISSHVETGTSGTHLVIGEAALDVGPQAALFVNGDDAHGVLVVLERGKVDFEVTPRRERPPFVVQAGEARVRVTGTRFSVDRTGEGARVDVSSGMVEVSAHGQMANVHAGEHWPAKDTAQPLAVPEPAAVLDPAPASTAAEVPRASRKASGSPRPESATPPPPVVESAEPEVPSSSNESDTSSLFSPAEPSDAMSRRMVYESAARLESTRPMMSLAQYAELARGSDPWAANALYAAGRLQADRGMKEHACRTLEDYLVRFPRGPNAADARDLLGRLKGKTRVP</sequence>
<feature type="compositionally biased region" description="Low complexity" evidence="1">
    <location>
        <begin position="278"/>
        <end position="292"/>
    </location>
</feature>
<reference evidence="4 5" key="1">
    <citation type="submission" date="2021-12" db="EMBL/GenBank/DDBJ databases">
        <title>Discovery of the Pendulisporaceae a myxobacterial family with distinct sporulation behavior and unique specialized metabolism.</title>
        <authorList>
            <person name="Garcia R."/>
            <person name="Popoff A."/>
            <person name="Bader C.D."/>
            <person name="Loehr J."/>
            <person name="Walesch S."/>
            <person name="Walt C."/>
            <person name="Boldt J."/>
            <person name="Bunk B."/>
            <person name="Haeckl F.J.F.P.J."/>
            <person name="Gunesch A.P."/>
            <person name="Birkelbach J."/>
            <person name="Nuebel U."/>
            <person name="Pietschmann T."/>
            <person name="Bach T."/>
            <person name="Mueller R."/>
        </authorList>
    </citation>
    <scope>NUCLEOTIDE SEQUENCE [LARGE SCALE GENOMIC DNA]</scope>
    <source>
        <strain evidence="4 5">MSr11954</strain>
    </source>
</reference>
<dbReference type="InterPro" id="IPR006860">
    <property type="entry name" value="FecR"/>
</dbReference>
<feature type="domain" description="FecR protein" evidence="3">
    <location>
        <begin position="133"/>
        <end position="210"/>
    </location>
</feature>
<dbReference type="InterPro" id="IPR011990">
    <property type="entry name" value="TPR-like_helical_dom_sf"/>
</dbReference>
<dbReference type="Pfam" id="PF04773">
    <property type="entry name" value="FecR"/>
    <property type="match status" value="1"/>
</dbReference>
<evidence type="ECO:0000256" key="2">
    <source>
        <dbReference type="SAM" id="Phobius"/>
    </source>
</evidence>